<dbReference type="SUPFAM" id="SSF50249">
    <property type="entry name" value="Nucleic acid-binding proteins"/>
    <property type="match status" value="2"/>
</dbReference>
<reference evidence="1 2" key="1">
    <citation type="journal article" date="2006" name="Science">
        <title>Genome of rice cluster I archaea -- the key methane producers in the rice rhizosphere.</title>
        <authorList>
            <person name="Erkel C."/>
            <person name="Kube M."/>
            <person name="Reinhardt R."/>
            <person name="Liesack W."/>
        </authorList>
    </citation>
    <scope>NUCLEOTIDE SEQUENCE [LARGE SCALE GENOMIC DNA]</scope>
    <source>
        <strain evidence="2">DSM 22066 / NBRC 105507 / MRE50</strain>
    </source>
</reference>
<sequence>MAQVNRMDDAIAPIAEELSRALGVDRETLQRELTLLIIEYKVPPEEAKRSLLKKHRRSIIAGKARREAEETIAPSALRQVPEEPPKPLKDLRVGDAGITIIANVIDPEYREISTPRGPATVISGMLEDSTARLHFTAWVDIPDIFNVRAIVARDVYVKSFHGMPGVNINEKTVLEAYDGLVPPYRRTCRTLKDLSSTDGASDVETEGDVLSLRPGSGLIERCPTCSRVMQKGQCRAHGRMEGVPDLRIKAVIDDGTGSMICVLDRKLTESLIGMSLEELRSMPDRAAGLINTGIIGKPLVVRGNVTSGDFGKIFVATEAEWPADNVPEMAKQLLGEIR</sequence>
<dbReference type="EMBL" id="AM114193">
    <property type="protein sequence ID" value="CAJ35246.1"/>
    <property type="molecule type" value="Genomic_DNA"/>
</dbReference>
<gene>
    <name evidence="1" type="ORF">LRC263</name>
</gene>
<evidence type="ECO:0008006" key="3">
    <source>
        <dbReference type="Google" id="ProtNLM"/>
    </source>
</evidence>
<keyword evidence="2" id="KW-1185">Reference proteome</keyword>
<dbReference type="KEGG" id="rci:LRC263"/>
<dbReference type="PATRIC" id="fig|351160.9.peg.3007"/>
<evidence type="ECO:0000313" key="2">
    <source>
        <dbReference type="Proteomes" id="UP000000663"/>
    </source>
</evidence>
<dbReference type="eggNOG" id="arCOG01510">
    <property type="taxonomic scope" value="Archaea"/>
</dbReference>
<dbReference type="Proteomes" id="UP000000663">
    <property type="component" value="Chromosome"/>
</dbReference>
<dbReference type="InterPro" id="IPR012340">
    <property type="entry name" value="NA-bd_OB-fold"/>
</dbReference>
<name>Q0W8P7_METAR</name>
<evidence type="ECO:0000313" key="1">
    <source>
        <dbReference type="EMBL" id="CAJ35246.1"/>
    </source>
</evidence>
<protein>
    <recommendedName>
        <fullName evidence="3">Replication factor A</fullName>
    </recommendedName>
</protein>
<organism evidence="1 2">
    <name type="scientific">Methanocella arvoryzae (strain DSM 22066 / NBRC 105507 / MRE50)</name>
    <dbReference type="NCBI Taxonomy" id="351160"/>
    <lineage>
        <taxon>Archaea</taxon>
        <taxon>Methanobacteriati</taxon>
        <taxon>Methanobacteriota</taxon>
        <taxon>Stenosarchaea group</taxon>
        <taxon>Methanomicrobia</taxon>
        <taxon>Methanocellales</taxon>
        <taxon>Methanocellaceae</taxon>
        <taxon>Methanocella</taxon>
    </lineage>
</organism>
<proteinExistence type="predicted"/>
<dbReference type="AlphaFoldDB" id="Q0W8P7"/>
<dbReference type="Gene3D" id="2.40.50.140">
    <property type="entry name" value="Nucleic acid-binding proteins"/>
    <property type="match status" value="2"/>
</dbReference>
<accession>Q0W8P7</accession>
<dbReference type="STRING" id="351160.LRC263"/>